<evidence type="ECO:0000313" key="1">
    <source>
        <dbReference type="EMBL" id="KAJ6434195.1"/>
    </source>
</evidence>
<evidence type="ECO:0000313" key="2">
    <source>
        <dbReference type="Proteomes" id="UP001162972"/>
    </source>
</evidence>
<keyword evidence="2" id="KW-1185">Reference proteome</keyword>
<name>A0AAD6L2U4_9ROSI</name>
<proteinExistence type="predicted"/>
<reference evidence="1 2" key="1">
    <citation type="journal article" date="2023" name="Int. J. Mol. Sci.">
        <title>De Novo Assembly and Annotation of 11 Diverse Shrub Willow (Salix) Genomes Reveals Novel Gene Organization in Sex-Linked Regions.</title>
        <authorList>
            <person name="Hyden B."/>
            <person name="Feng K."/>
            <person name="Yates T.B."/>
            <person name="Jawdy S."/>
            <person name="Cereghino C."/>
            <person name="Smart L.B."/>
            <person name="Muchero W."/>
        </authorList>
    </citation>
    <scope>NUCLEOTIDE SEQUENCE [LARGE SCALE GENOMIC DNA]</scope>
    <source>
        <tissue evidence="1">Shoot tip</tissue>
    </source>
</reference>
<comment type="caution">
    <text evidence="1">The sequence shown here is derived from an EMBL/GenBank/DDBJ whole genome shotgun (WGS) entry which is preliminary data.</text>
</comment>
<protein>
    <submittedName>
        <fullName evidence="1">Uncharacterized protein</fullName>
    </submittedName>
</protein>
<dbReference type="EMBL" id="JAPFFJ010000002">
    <property type="protein sequence ID" value="KAJ6434195.1"/>
    <property type="molecule type" value="Genomic_DNA"/>
</dbReference>
<accession>A0AAD6L2U4</accession>
<dbReference type="Proteomes" id="UP001162972">
    <property type="component" value="Chromosome 13"/>
</dbReference>
<gene>
    <name evidence="1" type="ORF">OIU84_017830</name>
</gene>
<dbReference type="AlphaFoldDB" id="A0AAD6L2U4"/>
<organism evidence="1 2">
    <name type="scientific">Salix udensis</name>
    <dbReference type="NCBI Taxonomy" id="889485"/>
    <lineage>
        <taxon>Eukaryota</taxon>
        <taxon>Viridiplantae</taxon>
        <taxon>Streptophyta</taxon>
        <taxon>Embryophyta</taxon>
        <taxon>Tracheophyta</taxon>
        <taxon>Spermatophyta</taxon>
        <taxon>Magnoliopsida</taxon>
        <taxon>eudicotyledons</taxon>
        <taxon>Gunneridae</taxon>
        <taxon>Pentapetalae</taxon>
        <taxon>rosids</taxon>
        <taxon>fabids</taxon>
        <taxon>Malpighiales</taxon>
        <taxon>Salicaceae</taxon>
        <taxon>Saliceae</taxon>
        <taxon>Salix</taxon>
    </lineage>
</organism>
<sequence>MALFFDILKKYQLNCVLFLSSPCKTAFTVLGFLPSVFGCLSCRKLLFQCFISAWHVSVCMVFPIGAQPSCSATFFCFSFIIQMEVFQKTKSLETLD</sequence>